<dbReference type="RefSeq" id="WP_165147449.1">
    <property type="nucleotide sequence ID" value="NZ_JAEHFQ010000003.1"/>
</dbReference>
<proteinExistence type="predicted"/>
<feature type="signal peptide" evidence="2">
    <location>
        <begin position="1"/>
        <end position="26"/>
    </location>
</feature>
<keyword evidence="2" id="KW-0732">Signal</keyword>
<dbReference type="Proteomes" id="UP000650605">
    <property type="component" value="Unassembled WGS sequence"/>
</dbReference>
<dbReference type="AlphaFoldDB" id="A0A8I1IZI5"/>
<name>A0A8I1IZI5_PAEPO</name>
<sequence length="202" mass="22249">MTKKWVSLFSVICTVFFLFGSSSTYAESYYAGVTKPGSQYLGMTATITTPSKLPTLGTSGESAWVTNVTPSRDWIQTGIRFYSGYPGFATYVEHTVNGAYGMQEIGTHLLSSSVKYMVQYGSDSKWHAYIGGYDKGSWSLGTNNNVQANAETHSTNTQMGPFQFTGVQYKNTNGVWKANDTAPRADSPYHVSKTDNSNYKVY</sequence>
<evidence type="ECO:0000313" key="3">
    <source>
        <dbReference type="EMBL" id="MBM0632899.1"/>
    </source>
</evidence>
<evidence type="ECO:0000256" key="1">
    <source>
        <dbReference type="SAM" id="MobiDB-lite"/>
    </source>
</evidence>
<comment type="caution">
    <text evidence="3">The sequence shown here is derived from an EMBL/GenBank/DDBJ whole genome shotgun (WGS) entry which is preliminary data.</text>
</comment>
<protein>
    <submittedName>
        <fullName evidence="3">Uncharacterized protein</fullName>
    </submittedName>
</protein>
<feature type="region of interest" description="Disordered" evidence="1">
    <location>
        <begin position="180"/>
        <end position="202"/>
    </location>
</feature>
<evidence type="ECO:0000313" key="4">
    <source>
        <dbReference type="Proteomes" id="UP000650605"/>
    </source>
</evidence>
<reference evidence="3" key="1">
    <citation type="submission" date="2020-12" db="EMBL/GenBank/DDBJ databases">
        <title>Paenibacillus polymyxa LMG 27872: a double-edged sword.</title>
        <authorList>
            <person name="Langendries S."/>
            <person name="Garcia Mendez S."/>
            <person name="Beirinckx S."/>
            <person name="Viaene T."/>
            <person name="Baeyen S."/>
            <person name="Goeminne G."/>
            <person name="Willems A."/>
            <person name="Debode J."/>
            <person name="Goormachtig S."/>
        </authorList>
    </citation>
    <scope>NUCLEOTIDE SEQUENCE</scope>
    <source>
        <strain evidence="3">LMG 27872</strain>
    </source>
</reference>
<organism evidence="3 4">
    <name type="scientific">Paenibacillus polymyxa</name>
    <name type="common">Bacillus polymyxa</name>
    <dbReference type="NCBI Taxonomy" id="1406"/>
    <lineage>
        <taxon>Bacteria</taxon>
        <taxon>Bacillati</taxon>
        <taxon>Bacillota</taxon>
        <taxon>Bacilli</taxon>
        <taxon>Bacillales</taxon>
        <taxon>Paenibacillaceae</taxon>
        <taxon>Paenibacillus</taxon>
    </lineage>
</organism>
<dbReference type="EMBL" id="JAEHFQ010000003">
    <property type="protein sequence ID" value="MBM0632899.1"/>
    <property type="molecule type" value="Genomic_DNA"/>
</dbReference>
<accession>A0A8I1IZI5</accession>
<evidence type="ECO:0000256" key="2">
    <source>
        <dbReference type="SAM" id="SignalP"/>
    </source>
</evidence>
<feature type="chain" id="PRO_5038357688" evidence="2">
    <location>
        <begin position="27"/>
        <end position="202"/>
    </location>
</feature>
<gene>
    <name evidence="3" type="ORF">JDW19_07135</name>
</gene>